<evidence type="ECO:0000313" key="2">
    <source>
        <dbReference type="EMBL" id="KAG5600511.1"/>
    </source>
</evidence>
<evidence type="ECO:0000313" key="3">
    <source>
        <dbReference type="Proteomes" id="UP000824120"/>
    </source>
</evidence>
<gene>
    <name evidence="2" type="ORF">H5410_031881</name>
</gene>
<dbReference type="EMBL" id="JACXVP010000006">
    <property type="protein sequence ID" value="KAG5600511.1"/>
    <property type="molecule type" value="Genomic_DNA"/>
</dbReference>
<keyword evidence="3" id="KW-1185">Reference proteome</keyword>
<comment type="caution">
    <text evidence="2">The sequence shown here is derived from an EMBL/GenBank/DDBJ whole genome shotgun (WGS) entry which is preliminary data.</text>
</comment>
<feature type="compositionally biased region" description="Basic and acidic residues" evidence="1">
    <location>
        <begin position="19"/>
        <end position="31"/>
    </location>
</feature>
<proteinExistence type="predicted"/>
<sequence>MRSMLYSGRSKDLSAQSRPMDRKKDAGKENERRNPNLLWECEIGRREKLLLYLGHNTEWF</sequence>
<protein>
    <submittedName>
        <fullName evidence="2">Uncharacterized protein</fullName>
    </submittedName>
</protein>
<evidence type="ECO:0000256" key="1">
    <source>
        <dbReference type="SAM" id="MobiDB-lite"/>
    </source>
</evidence>
<feature type="region of interest" description="Disordered" evidence="1">
    <location>
        <begin position="1"/>
        <end position="31"/>
    </location>
</feature>
<dbReference type="OrthoDB" id="10278695at2759"/>
<dbReference type="Proteomes" id="UP000824120">
    <property type="component" value="Chromosome 6"/>
</dbReference>
<reference evidence="2 3" key="1">
    <citation type="submission" date="2020-09" db="EMBL/GenBank/DDBJ databases">
        <title>De no assembly of potato wild relative species, Solanum commersonii.</title>
        <authorList>
            <person name="Cho K."/>
        </authorList>
    </citation>
    <scope>NUCLEOTIDE SEQUENCE [LARGE SCALE GENOMIC DNA]</scope>
    <source>
        <strain evidence="2">LZ3.2</strain>
        <tissue evidence="2">Leaf</tissue>
    </source>
</reference>
<accession>A0A9J5YL93</accession>
<name>A0A9J5YL93_SOLCO</name>
<organism evidence="2 3">
    <name type="scientific">Solanum commersonii</name>
    <name type="common">Commerson's wild potato</name>
    <name type="synonym">Commerson's nightshade</name>
    <dbReference type="NCBI Taxonomy" id="4109"/>
    <lineage>
        <taxon>Eukaryota</taxon>
        <taxon>Viridiplantae</taxon>
        <taxon>Streptophyta</taxon>
        <taxon>Embryophyta</taxon>
        <taxon>Tracheophyta</taxon>
        <taxon>Spermatophyta</taxon>
        <taxon>Magnoliopsida</taxon>
        <taxon>eudicotyledons</taxon>
        <taxon>Gunneridae</taxon>
        <taxon>Pentapetalae</taxon>
        <taxon>asterids</taxon>
        <taxon>lamiids</taxon>
        <taxon>Solanales</taxon>
        <taxon>Solanaceae</taxon>
        <taxon>Solanoideae</taxon>
        <taxon>Solaneae</taxon>
        <taxon>Solanum</taxon>
    </lineage>
</organism>
<dbReference type="AlphaFoldDB" id="A0A9J5YL93"/>